<protein>
    <submittedName>
        <fullName evidence="3">Response regulator</fullName>
    </submittedName>
</protein>
<dbReference type="InterPro" id="IPR052893">
    <property type="entry name" value="TCS_response_regulator"/>
</dbReference>
<dbReference type="PANTHER" id="PTHR44520:SF2">
    <property type="entry name" value="RESPONSE REGULATOR RCP1"/>
    <property type="match status" value="1"/>
</dbReference>
<dbReference type="PANTHER" id="PTHR44520">
    <property type="entry name" value="RESPONSE REGULATOR RCP1-RELATED"/>
    <property type="match status" value="1"/>
</dbReference>
<sequence length="134" mass="15610">MLRTLIIDDDEIVTFLQRKIISKCDLDPDPYVFKDGHKALDFLENESDKETDYLIMLDINMPKMTGWEFLEKLKKVSDNDRFHVVMVTSSIDRKDKRDAAEDPHVVDFIEKPVSARHCAKLKGISKLSVYFEES</sequence>
<evidence type="ECO:0000313" key="4">
    <source>
        <dbReference type="Proteomes" id="UP001139414"/>
    </source>
</evidence>
<accession>A0A9X1LHR7</accession>
<dbReference type="InterPro" id="IPR001789">
    <property type="entry name" value="Sig_transdc_resp-reg_receiver"/>
</dbReference>
<keyword evidence="4" id="KW-1185">Reference proteome</keyword>
<evidence type="ECO:0000313" key="3">
    <source>
        <dbReference type="EMBL" id="MCB7480596.1"/>
    </source>
</evidence>
<dbReference type="RefSeq" id="WP_229338756.1">
    <property type="nucleotide sequence ID" value="NZ_JAJBZG010000002.1"/>
</dbReference>
<dbReference type="SMART" id="SM00448">
    <property type="entry name" value="REC"/>
    <property type="match status" value="1"/>
</dbReference>
<dbReference type="PROSITE" id="PS50110">
    <property type="entry name" value="RESPONSE_REGULATORY"/>
    <property type="match status" value="1"/>
</dbReference>
<gene>
    <name evidence="3" type="ORF">LGQ90_04895</name>
</gene>
<dbReference type="InterPro" id="IPR011006">
    <property type="entry name" value="CheY-like_superfamily"/>
</dbReference>
<reference evidence="3" key="1">
    <citation type="submission" date="2021-10" db="EMBL/GenBank/DDBJ databases">
        <title>Gramella sp. ASW11-100T, isolated from marine sediment.</title>
        <authorList>
            <person name="Xia C."/>
        </authorList>
    </citation>
    <scope>NUCLEOTIDE SEQUENCE</scope>
    <source>
        <strain evidence="3">ASW11-100</strain>
    </source>
</reference>
<feature type="domain" description="Response regulatory" evidence="2">
    <location>
        <begin position="3"/>
        <end position="126"/>
    </location>
</feature>
<feature type="modified residue" description="4-aspartylphosphate" evidence="1">
    <location>
        <position position="58"/>
    </location>
</feature>
<name>A0A9X1LHR7_9FLAO</name>
<proteinExistence type="predicted"/>
<keyword evidence="1" id="KW-0597">Phosphoprotein</keyword>
<dbReference type="AlphaFoldDB" id="A0A9X1LHR7"/>
<evidence type="ECO:0000259" key="2">
    <source>
        <dbReference type="PROSITE" id="PS50110"/>
    </source>
</evidence>
<comment type="caution">
    <text evidence="3">The sequence shown here is derived from an EMBL/GenBank/DDBJ whole genome shotgun (WGS) entry which is preliminary data.</text>
</comment>
<dbReference type="Gene3D" id="3.40.50.2300">
    <property type="match status" value="1"/>
</dbReference>
<dbReference type="Pfam" id="PF00072">
    <property type="entry name" value="Response_reg"/>
    <property type="match status" value="1"/>
</dbReference>
<dbReference type="GO" id="GO:0000160">
    <property type="term" value="P:phosphorelay signal transduction system"/>
    <property type="evidence" value="ECO:0007669"/>
    <property type="project" value="InterPro"/>
</dbReference>
<evidence type="ECO:0000256" key="1">
    <source>
        <dbReference type="PROSITE-ProRule" id="PRU00169"/>
    </source>
</evidence>
<dbReference type="EMBL" id="JAJBZG010000002">
    <property type="protein sequence ID" value="MCB7480596.1"/>
    <property type="molecule type" value="Genomic_DNA"/>
</dbReference>
<dbReference type="Proteomes" id="UP001139414">
    <property type="component" value="Unassembled WGS sequence"/>
</dbReference>
<dbReference type="SUPFAM" id="SSF52172">
    <property type="entry name" value="CheY-like"/>
    <property type="match status" value="1"/>
</dbReference>
<organism evidence="3 4">
    <name type="scientific">Christiangramia sediminis</name>
    <dbReference type="NCBI Taxonomy" id="2881336"/>
    <lineage>
        <taxon>Bacteria</taxon>
        <taxon>Pseudomonadati</taxon>
        <taxon>Bacteroidota</taxon>
        <taxon>Flavobacteriia</taxon>
        <taxon>Flavobacteriales</taxon>
        <taxon>Flavobacteriaceae</taxon>
        <taxon>Christiangramia</taxon>
    </lineage>
</organism>